<dbReference type="Pfam" id="PF00076">
    <property type="entry name" value="RRM_1"/>
    <property type="match status" value="1"/>
</dbReference>
<proteinExistence type="predicted"/>
<dbReference type="Pfam" id="PF05383">
    <property type="entry name" value="La"/>
    <property type="match status" value="1"/>
</dbReference>
<feature type="compositionally biased region" description="Basic and acidic residues" evidence="5">
    <location>
        <begin position="272"/>
        <end position="283"/>
    </location>
</feature>
<name>A0A835T2V3_CHLIN</name>
<dbReference type="Proteomes" id="UP000650467">
    <property type="component" value="Unassembled WGS sequence"/>
</dbReference>
<dbReference type="InterPro" id="IPR000504">
    <property type="entry name" value="RRM_dom"/>
</dbReference>
<dbReference type="PANTHER" id="PTHR22792">
    <property type="entry name" value="LUPUS LA PROTEIN-RELATED"/>
    <property type="match status" value="1"/>
</dbReference>
<dbReference type="PROSITE" id="PS50961">
    <property type="entry name" value="HTH_LA"/>
    <property type="match status" value="1"/>
</dbReference>
<accession>A0A835T2V3</accession>
<dbReference type="SMART" id="SM00715">
    <property type="entry name" value="LA"/>
    <property type="match status" value="1"/>
</dbReference>
<dbReference type="GO" id="GO:0006396">
    <property type="term" value="P:RNA processing"/>
    <property type="evidence" value="ECO:0007669"/>
    <property type="project" value="InterPro"/>
</dbReference>
<evidence type="ECO:0000259" key="7">
    <source>
        <dbReference type="PROSITE" id="PS50961"/>
    </source>
</evidence>
<evidence type="ECO:0000313" key="10">
    <source>
        <dbReference type="Proteomes" id="UP000650467"/>
    </source>
</evidence>
<dbReference type="PANTHER" id="PTHR22792:SF157">
    <property type="entry name" value="LA PROTEIN"/>
    <property type="match status" value="1"/>
</dbReference>
<dbReference type="SMART" id="SM00360">
    <property type="entry name" value="RRM"/>
    <property type="match status" value="1"/>
</dbReference>
<organism evidence="9 10">
    <name type="scientific">Chlamydomonas incerta</name>
    <dbReference type="NCBI Taxonomy" id="51695"/>
    <lineage>
        <taxon>Eukaryota</taxon>
        <taxon>Viridiplantae</taxon>
        <taxon>Chlorophyta</taxon>
        <taxon>core chlorophytes</taxon>
        <taxon>Chlorophyceae</taxon>
        <taxon>CS clade</taxon>
        <taxon>Chlamydomonadales</taxon>
        <taxon>Chlamydomonadaceae</taxon>
        <taxon>Chlamydomonas</taxon>
    </lineage>
</organism>
<dbReference type="InterPro" id="IPR012677">
    <property type="entry name" value="Nucleotide-bd_a/b_plait_sf"/>
</dbReference>
<keyword evidence="2 4" id="KW-0694">RNA-binding</keyword>
<feature type="compositionally biased region" description="Acidic residues" evidence="5">
    <location>
        <begin position="284"/>
        <end position="304"/>
    </location>
</feature>
<dbReference type="AlphaFoldDB" id="A0A835T2V3"/>
<feature type="compositionally biased region" description="Gly residues" evidence="5">
    <location>
        <begin position="418"/>
        <end position="439"/>
    </location>
</feature>
<dbReference type="InterPro" id="IPR002344">
    <property type="entry name" value="Lupus_La"/>
</dbReference>
<dbReference type="Gene3D" id="1.10.10.10">
    <property type="entry name" value="Winged helix-like DNA-binding domain superfamily/Winged helix DNA-binding domain"/>
    <property type="match status" value="1"/>
</dbReference>
<keyword evidence="3" id="KW-0539">Nucleus</keyword>
<evidence type="ECO:0000259" key="6">
    <source>
        <dbReference type="PROSITE" id="PS50102"/>
    </source>
</evidence>
<protein>
    <recommendedName>
        <fullName evidence="11">Lupus La protein</fullName>
    </recommendedName>
</protein>
<feature type="domain" description="XRRM" evidence="8">
    <location>
        <begin position="312"/>
        <end position="438"/>
    </location>
</feature>
<evidence type="ECO:0000256" key="5">
    <source>
        <dbReference type="SAM" id="MobiDB-lite"/>
    </source>
</evidence>
<dbReference type="OrthoDB" id="439993at2759"/>
<evidence type="ECO:0000259" key="8">
    <source>
        <dbReference type="PROSITE" id="PS51939"/>
    </source>
</evidence>
<feature type="compositionally biased region" description="Basic residues" evidence="5">
    <location>
        <begin position="448"/>
        <end position="463"/>
    </location>
</feature>
<dbReference type="PROSITE" id="PS50102">
    <property type="entry name" value="RRM"/>
    <property type="match status" value="1"/>
</dbReference>
<feature type="compositionally biased region" description="Basic and acidic residues" evidence="5">
    <location>
        <begin position="235"/>
        <end position="262"/>
    </location>
</feature>
<dbReference type="SUPFAM" id="SSF54928">
    <property type="entry name" value="RNA-binding domain, RBD"/>
    <property type="match status" value="1"/>
</dbReference>
<comment type="subcellular location">
    <subcellularLocation>
        <location evidence="1">Nucleus</location>
    </subcellularLocation>
</comment>
<evidence type="ECO:0000313" key="9">
    <source>
        <dbReference type="EMBL" id="KAG2437798.1"/>
    </source>
</evidence>
<evidence type="ECO:0000256" key="4">
    <source>
        <dbReference type="PROSITE-ProRule" id="PRU00332"/>
    </source>
</evidence>
<dbReference type="InterPro" id="IPR045180">
    <property type="entry name" value="La_dom_prot"/>
</dbReference>
<comment type="caution">
    <text evidence="9">The sequence shown here is derived from an EMBL/GenBank/DDBJ whole genome shotgun (WGS) entry which is preliminary data.</text>
</comment>
<dbReference type="PRINTS" id="PR00302">
    <property type="entry name" value="LUPUSLA"/>
</dbReference>
<dbReference type="InterPro" id="IPR036388">
    <property type="entry name" value="WH-like_DNA-bd_sf"/>
</dbReference>
<dbReference type="EMBL" id="JAEHOC010000010">
    <property type="protein sequence ID" value="KAG2437798.1"/>
    <property type="molecule type" value="Genomic_DNA"/>
</dbReference>
<evidence type="ECO:0008006" key="11">
    <source>
        <dbReference type="Google" id="ProtNLM"/>
    </source>
</evidence>
<evidence type="ECO:0000256" key="2">
    <source>
        <dbReference type="ARBA" id="ARBA00022884"/>
    </source>
</evidence>
<dbReference type="Pfam" id="PF08777">
    <property type="entry name" value="RRM_3"/>
    <property type="match status" value="1"/>
</dbReference>
<sequence>MGETLTDAVKAKVVRQIEFYFSDSNLPKDKFLKERIAEDPNGFVQLNVICAFQRMRDLLGIKSQTPGTVPADKLQQVAEALAGSESLEVDESNTKVKRKQPLAPEAEIAKAVDARSLYARPFPMDATVDTITELFNAHGAVNCVRMRRHVRSKMFKGSVFVEFGSLEEAEKVLAKAVEFAGATLRLQKKNDYLEGKRKARKAAGVHHGGFESDDSNAGQGLPDGAGGEVGGEVVESAKAKIREAPKSADRRQGQGQKRKQDEPEYDEGDLGEGPRSKRPKQEGGEEAGAADEDMGEGEEEEEVAAAEPAEPIFTPGCLISFTLETELPELTGPRVISDVLGGRDKVKFVELLEGRKGGFLRFATSELAAAALAEFEARPEDERAIAGIKGTMTKTEGDDEVNYYKRAQAAHAAKEARNGGGGGRGGRGGRGGFRGGRGGRGGRDGRGRGRGGRGGRGRGRGRH</sequence>
<dbReference type="CDD" id="cd12291">
    <property type="entry name" value="RRM1_La"/>
    <property type="match status" value="1"/>
</dbReference>
<dbReference type="InterPro" id="IPR014886">
    <property type="entry name" value="La_xRRM"/>
</dbReference>
<keyword evidence="10" id="KW-1185">Reference proteome</keyword>
<dbReference type="GO" id="GO:0003723">
    <property type="term" value="F:RNA binding"/>
    <property type="evidence" value="ECO:0007669"/>
    <property type="project" value="UniProtKB-UniRule"/>
</dbReference>
<evidence type="ECO:0000256" key="1">
    <source>
        <dbReference type="ARBA" id="ARBA00004123"/>
    </source>
</evidence>
<dbReference type="InterPro" id="IPR006630">
    <property type="entry name" value="La_HTH"/>
</dbReference>
<feature type="domain" description="RRM" evidence="6">
    <location>
        <begin position="115"/>
        <end position="191"/>
    </location>
</feature>
<dbReference type="GO" id="GO:1990904">
    <property type="term" value="C:ribonucleoprotein complex"/>
    <property type="evidence" value="ECO:0007669"/>
    <property type="project" value="UniProtKB-UniRule"/>
</dbReference>
<dbReference type="PROSITE" id="PS51939">
    <property type="entry name" value="XRRM"/>
    <property type="match status" value="1"/>
</dbReference>
<dbReference type="CDD" id="cd08030">
    <property type="entry name" value="LA_like_plant"/>
    <property type="match status" value="1"/>
</dbReference>
<feature type="domain" description="HTH La-type RNA-binding" evidence="7">
    <location>
        <begin position="3"/>
        <end position="107"/>
    </location>
</feature>
<dbReference type="SUPFAM" id="SSF46785">
    <property type="entry name" value="Winged helix' DNA-binding domain"/>
    <property type="match status" value="1"/>
</dbReference>
<evidence type="ECO:0000256" key="3">
    <source>
        <dbReference type="ARBA" id="ARBA00023242"/>
    </source>
</evidence>
<feature type="region of interest" description="Disordered" evidence="5">
    <location>
        <begin position="203"/>
        <end position="311"/>
    </location>
</feature>
<dbReference type="GO" id="GO:0005634">
    <property type="term" value="C:nucleus"/>
    <property type="evidence" value="ECO:0007669"/>
    <property type="project" value="UniProtKB-SubCell"/>
</dbReference>
<feature type="compositionally biased region" description="Gly residues" evidence="5">
    <location>
        <begin position="221"/>
        <end position="230"/>
    </location>
</feature>
<dbReference type="InterPro" id="IPR036390">
    <property type="entry name" value="WH_DNA-bd_sf"/>
</dbReference>
<feature type="region of interest" description="Disordered" evidence="5">
    <location>
        <begin position="412"/>
        <end position="463"/>
    </location>
</feature>
<reference evidence="9" key="1">
    <citation type="journal article" date="2020" name="bioRxiv">
        <title>Comparative genomics of Chlamydomonas.</title>
        <authorList>
            <person name="Craig R.J."/>
            <person name="Hasan A.R."/>
            <person name="Ness R.W."/>
            <person name="Keightley P.D."/>
        </authorList>
    </citation>
    <scope>NUCLEOTIDE SEQUENCE</scope>
    <source>
        <strain evidence="9">SAG 7.73</strain>
    </source>
</reference>
<dbReference type="Gene3D" id="3.30.70.330">
    <property type="match status" value="2"/>
</dbReference>
<gene>
    <name evidence="9" type="ORF">HXX76_005418</name>
</gene>
<dbReference type="InterPro" id="IPR035979">
    <property type="entry name" value="RBD_domain_sf"/>
</dbReference>